<protein>
    <submittedName>
        <fullName evidence="2">Uncharacterized protein LOC136077818</fullName>
    </submittedName>
</protein>
<name>A0ABM4BGC5_HYDVU</name>
<organism evidence="1 2">
    <name type="scientific">Hydra vulgaris</name>
    <name type="common">Hydra</name>
    <name type="synonym">Hydra attenuata</name>
    <dbReference type="NCBI Taxonomy" id="6087"/>
    <lineage>
        <taxon>Eukaryota</taxon>
        <taxon>Metazoa</taxon>
        <taxon>Cnidaria</taxon>
        <taxon>Hydrozoa</taxon>
        <taxon>Hydroidolina</taxon>
        <taxon>Anthoathecata</taxon>
        <taxon>Aplanulata</taxon>
        <taxon>Hydridae</taxon>
        <taxon>Hydra</taxon>
    </lineage>
</organism>
<accession>A0ABM4BGC5</accession>
<reference evidence="2" key="1">
    <citation type="submission" date="2025-08" db="UniProtKB">
        <authorList>
            <consortium name="RefSeq"/>
        </authorList>
    </citation>
    <scope>IDENTIFICATION</scope>
</reference>
<dbReference type="Proteomes" id="UP001652625">
    <property type="component" value="Chromosome 03"/>
</dbReference>
<evidence type="ECO:0000313" key="2">
    <source>
        <dbReference type="RefSeq" id="XP_065648048.1"/>
    </source>
</evidence>
<dbReference type="RefSeq" id="XP_065648048.1">
    <property type="nucleotide sequence ID" value="XM_065791976.1"/>
</dbReference>
<sequence>MSSDRPKSRKIAPEIARIVKEVSPNESESLNNTLLFNSSSSVSCCQSCPIVNNTLLPESSPKIPETLCRSDAGDNLNLPFTNTIFSLEESNDKIEWKACLHHDDLDSDDINGYNCVTEVNESVSDELKQWAIAFNISHSAVNSLLQILQKSNLDLPKDTRTLLRTDRNIITTSVSGGEYFYIGLKRWLSLLLNKSSISSEITQPTIHINIDGIPLFNS</sequence>
<gene>
    <name evidence="2" type="primary">LOC136077818</name>
</gene>
<dbReference type="GeneID" id="136077818"/>
<evidence type="ECO:0000313" key="1">
    <source>
        <dbReference type="Proteomes" id="UP001652625"/>
    </source>
</evidence>
<proteinExistence type="predicted"/>
<keyword evidence="1" id="KW-1185">Reference proteome</keyword>